<evidence type="ECO:0000313" key="2">
    <source>
        <dbReference type="EMBL" id="CUA69472.1"/>
    </source>
</evidence>
<dbReference type="Proteomes" id="UP000044841">
    <property type="component" value="Unassembled WGS sequence"/>
</dbReference>
<accession>A0A0K6FTN8</accession>
<keyword evidence="3" id="KW-1185">Reference proteome</keyword>
<dbReference type="Gene3D" id="3.30.420.10">
    <property type="entry name" value="Ribonuclease H-like superfamily/Ribonuclease H"/>
    <property type="match status" value="1"/>
</dbReference>
<dbReference type="Gene3D" id="3.40.50.2300">
    <property type="match status" value="1"/>
</dbReference>
<organism evidence="2 3">
    <name type="scientific">Rhizoctonia solani</name>
    <dbReference type="NCBI Taxonomy" id="456999"/>
    <lineage>
        <taxon>Eukaryota</taxon>
        <taxon>Fungi</taxon>
        <taxon>Dikarya</taxon>
        <taxon>Basidiomycota</taxon>
        <taxon>Agaricomycotina</taxon>
        <taxon>Agaricomycetes</taxon>
        <taxon>Cantharellales</taxon>
        <taxon>Ceratobasidiaceae</taxon>
        <taxon>Rhizoctonia</taxon>
    </lineage>
</organism>
<reference evidence="2 3" key="1">
    <citation type="submission" date="2015-07" db="EMBL/GenBank/DDBJ databases">
        <authorList>
            <person name="Noorani M."/>
        </authorList>
    </citation>
    <scope>NUCLEOTIDE SEQUENCE [LARGE SCALE GENOMIC DNA]</scope>
    <source>
        <strain evidence="2">BBA 69670</strain>
    </source>
</reference>
<dbReference type="EMBL" id="CYGV01000802">
    <property type="protein sequence ID" value="CUA69472.1"/>
    <property type="molecule type" value="Genomic_DNA"/>
</dbReference>
<dbReference type="AlphaFoldDB" id="A0A0K6FTN8"/>
<dbReference type="SMART" id="SM00950">
    <property type="entry name" value="Piwi"/>
    <property type="match status" value="1"/>
</dbReference>
<dbReference type="SUPFAM" id="SSF53098">
    <property type="entry name" value="Ribonuclease H-like"/>
    <property type="match status" value="1"/>
</dbReference>
<sequence>MKHLRSAGLQAIQKYHAPPQLLVVILPADSVRLYQSVKHFGNITLGVATQCLKGNLARGSNPQYWANVCLKINAKLGGVNTKLNLFDSPSWIFDPSSPVMIIATHVRHPPPGTRGRPSFAGAVASLDSSIARFTALNTAQDSRVEMIQGLEGMVYELIGRYTWWKTNREKQAKSFPEKIIYYQNGVSGTQSACKRHGINPKITMVIAGGRRHVRFFPTHGKADQYGNCPAGTVVDDVVGSPQEFDFYLQSHSATSSTSRPSHYSVIHDENKFSQDGIQELTYALCHIHAGSTRSLSIPAPLRYAQWVSGGALNHYSPLNRYSDFNRDDVVSEDLGASSIQRYRELFMPVHNSMRYTM</sequence>
<feature type="domain" description="Piwi" evidence="1">
    <location>
        <begin position="21"/>
        <end position="316"/>
    </location>
</feature>
<dbReference type="PANTHER" id="PTHR22891">
    <property type="entry name" value="EUKARYOTIC TRANSLATION INITIATION FACTOR 2C"/>
    <property type="match status" value="1"/>
</dbReference>
<dbReference type="GO" id="GO:0003676">
    <property type="term" value="F:nucleic acid binding"/>
    <property type="evidence" value="ECO:0007669"/>
    <property type="project" value="InterPro"/>
</dbReference>
<name>A0A0K6FTN8_9AGAM</name>
<evidence type="ECO:0000313" key="3">
    <source>
        <dbReference type="Proteomes" id="UP000044841"/>
    </source>
</evidence>
<dbReference type="PROSITE" id="PS50822">
    <property type="entry name" value="PIWI"/>
    <property type="match status" value="1"/>
</dbReference>
<dbReference type="InterPro" id="IPR012337">
    <property type="entry name" value="RNaseH-like_sf"/>
</dbReference>
<gene>
    <name evidence="2" type="ORF">RSOLAG22IIIB_08486</name>
</gene>
<evidence type="ECO:0000259" key="1">
    <source>
        <dbReference type="PROSITE" id="PS50822"/>
    </source>
</evidence>
<protein>
    <submittedName>
        <fullName evidence="2">Protein argonaute-2</fullName>
    </submittedName>
</protein>
<dbReference type="Pfam" id="PF02171">
    <property type="entry name" value="Piwi"/>
    <property type="match status" value="1"/>
</dbReference>
<proteinExistence type="predicted"/>
<dbReference type="InterPro" id="IPR036397">
    <property type="entry name" value="RNaseH_sf"/>
</dbReference>
<dbReference type="InterPro" id="IPR003165">
    <property type="entry name" value="Piwi"/>
</dbReference>